<organism evidence="3 4">
    <name type="scientific">Yersinia pestis</name>
    <dbReference type="NCBI Taxonomy" id="632"/>
    <lineage>
        <taxon>Bacteria</taxon>
        <taxon>Pseudomonadati</taxon>
        <taxon>Pseudomonadota</taxon>
        <taxon>Gammaproteobacteria</taxon>
        <taxon>Enterobacterales</taxon>
        <taxon>Yersiniaceae</taxon>
        <taxon>Yersinia</taxon>
    </lineage>
</organism>
<protein>
    <submittedName>
        <fullName evidence="3">Phage antirepressor</fullName>
    </submittedName>
</protein>
<name>A0A3G5L6L4_YERPE</name>
<dbReference type="PANTHER" id="PTHR36180:SF2">
    <property type="entry name" value="BRO FAMILY PROTEIN"/>
    <property type="match status" value="1"/>
</dbReference>
<accession>A0A3G5L6L4</accession>
<dbReference type="EMBL" id="AE009952">
    <property type="protein sequence ID" value="AAM85752.1"/>
    <property type="molecule type" value="Genomic_DNA"/>
</dbReference>
<feature type="domain" description="Bro-N" evidence="2">
    <location>
        <begin position="38"/>
        <end position="152"/>
    </location>
</feature>
<evidence type="ECO:0000256" key="1">
    <source>
        <dbReference type="SAM" id="MobiDB-lite"/>
    </source>
</evidence>
<dbReference type="PROSITE" id="PS51750">
    <property type="entry name" value="BRO_N"/>
    <property type="match status" value="1"/>
</dbReference>
<dbReference type="InterPro" id="IPR003497">
    <property type="entry name" value="BRO_N_domain"/>
</dbReference>
<feature type="region of interest" description="Disordered" evidence="1">
    <location>
        <begin position="1"/>
        <end position="24"/>
    </location>
</feature>
<dbReference type="Pfam" id="PF02498">
    <property type="entry name" value="Bro-N"/>
    <property type="match status" value="1"/>
</dbReference>
<dbReference type="Proteomes" id="UP000002490">
    <property type="component" value="Chromosome"/>
</dbReference>
<dbReference type="PIR" id="AE0259">
    <property type="entry name" value="AE0259"/>
</dbReference>
<proteinExistence type="predicted"/>
<gene>
    <name evidence="3" type="ordered locus">y2191</name>
</gene>
<sequence>MMKPNNGEAPKCANTNEASSLSVSTKELTMNSLAKSNANNTQTSAISQFHFDTHAVRVLSIHNEPWFVAADLCRVLELSNPTKSIMNLDDDEKALTSIQGLSRGNEEANIVSESGMYTLILRCRDAVKPGTIPHRVRKWVTAEVLPAIRKTGSYDSPRKATKKALPGKITIEQQEAVKQLVMNRGKALPKENQAKAMITMWSALKTHFGCSYKEISEDQFTEALSLAARVTIEGEFLGKQEALPVPKLEVSLPIQWWFDNNPAVKYGNRENITKMKQNHFCFTPSLNVTIDMLCGDSDTSAAIQLINIMEMAGYDVSAPKAEIVAMRKHIANVEYGMKAISDACIRAKNKKVIFRGKKADITIN</sequence>
<evidence type="ECO:0000313" key="4">
    <source>
        <dbReference type="Proteomes" id="UP000002490"/>
    </source>
</evidence>
<dbReference type="OMA" id="GGYQIGQ"/>
<dbReference type="AlphaFoldDB" id="A0A3G5L6L4"/>
<feature type="compositionally biased region" description="Polar residues" evidence="1">
    <location>
        <begin position="13"/>
        <end position="24"/>
    </location>
</feature>
<dbReference type="PANTHER" id="PTHR36180">
    <property type="entry name" value="DNA-BINDING PROTEIN-RELATED-RELATED"/>
    <property type="match status" value="1"/>
</dbReference>
<reference evidence="3 4" key="1">
    <citation type="journal article" date="2002" name="J. Bacteriol.">
        <title>Genome sequence of Yersinia pestis KIM.</title>
        <authorList>
            <person name="Deng W."/>
            <person name="Burland V."/>
            <person name="Plunkett G.III."/>
            <person name="Boutin A."/>
            <person name="Mayhew G.F."/>
            <person name="Liss P."/>
            <person name="Perna N.T."/>
            <person name="Rose D.J."/>
            <person name="Mau B."/>
            <person name="Zhou S."/>
            <person name="Schwartz D.C."/>
            <person name="Fetherston J.D."/>
            <person name="Lindler L.E."/>
            <person name="Brubaker R.R."/>
            <person name="Plana G.V."/>
            <person name="Straley S.C."/>
            <person name="McDonough K.A."/>
            <person name="Nilles M.L."/>
            <person name="Matson J.S."/>
            <person name="Blattner F.R."/>
            <person name="Perry R.D."/>
        </authorList>
    </citation>
    <scope>NUCLEOTIDE SEQUENCE [LARGE SCALE GENOMIC DNA]</scope>
    <source>
        <strain evidence="4">KIM10+ / Biovar Mediaevalis</strain>
    </source>
</reference>
<evidence type="ECO:0000313" key="3">
    <source>
        <dbReference type="EMBL" id="AAM85752.1"/>
    </source>
</evidence>
<dbReference type="SMART" id="SM01040">
    <property type="entry name" value="Bro-N"/>
    <property type="match status" value="1"/>
</dbReference>
<evidence type="ECO:0000259" key="2">
    <source>
        <dbReference type="PROSITE" id="PS51750"/>
    </source>
</evidence>
<dbReference type="KEGG" id="ypk:y2191"/>
<dbReference type="OrthoDB" id="79831at2"/>